<name>A0A840VE39_9BACT</name>
<organism evidence="1 2">
    <name type="scientific">Haloferula luteola</name>
    <dbReference type="NCBI Taxonomy" id="595692"/>
    <lineage>
        <taxon>Bacteria</taxon>
        <taxon>Pseudomonadati</taxon>
        <taxon>Verrucomicrobiota</taxon>
        <taxon>Verrucomicrobiia</taxon>
        <taxon>Verrucomicrobiales</taxon>
        <taxon>Verrucomicrobiaceae</taxon>
        <taxon>Haloferula</taxon>
    </lineage>
</organism>
<dbReference type="SUPFAM" id="SSF48239">
    <property type="entry name" value="Terpenoid cyclases/Protein prenyltransferases"/>
    <property type="match status" value="2"/>
</dbReference>
<keyword evidence="2" id="KW-1185">Reference proteome</keyword>
<protein>
    <recommendedName>
        <fullName evidence="3">Squalene cyclase C-terminal domain-containing protein</fullName>
    </recommendedName>
</protein>
<evidence type="ECO:0000313" key="1">
    <source>
        <dbReference type="EMBL" id="MBB5352898.1"/>
    </source>
</evidence>
<evidence type="ECO:0008006" key="3">
    <source>
        <dbReference type="Google" id="ProtNLM"/>
    </source>
</evidence>
<evidence type="ECO:0000313" key="2">
    <source>
        <dbReference type="Proteomes" id="UP000557717"/>
    </source>
</evidence>
<accession>A0A840VE39</accession>
<comment type="caution">
    <text evidence="1">The sequence shown here is derived from an EMBL/GenBank/DDBJ whole genome shotgun (WGS) entry which is preliminary data.</text>
</comment>
<proteinExistence type="predicted"/>
<dbReference type="InterPro" id="IPR008930">
    <property type="entry name" value="Terpenoid_cyclase/PrenylTrfase"/>
</dbReference>
<dbReference type="AlphaFoldDB" id="A0A840VE39"/>
<dbReference type="EMBL" id="JACHFD010000017">
    <property type="protein sequence ID" value="MBB5352898.1"/>
    <property type="molecule type" value="Genomic_DNA"/>
</dbReference>
<dbReference type="Gene3D" id="1.50.10.20">
    <property type="match status" value="2"/>
</dbReference>
<reference evidence="1 2" key="1">
    <citation type="submission" date="2020-08" db="EMBL/GenBank/DDBJ databases">
        <title>Genomic Encyclopedia of Type Strains, Phase IV (KMG-IV): sequencing the most valuable type-strain genomes for metagenomic binning, comparative biology and taxonomic classification.</title>
        <authorList>
            <person name="Goeker M."/>
        </authorList>
    </citation>
    <scope>NUCLEOTIDE SEQUENCE [LARGE SCALE GENOMIC DNA]</scope>
    <source>
        <strain evidence="1 2">YC6886</strain>
    </source>
</reference>
<gene>
    <name evidence="1" type="ORF">HNR46_003147</name>
</gene>
<sequence>MRFFAATFGLLSFVVLHAEERPHAEVTAEAVQASITRGVDFLLTHQNPNGSWGGPTRTKGLNIYAPLPGAHHAFRAGASGLALSGLIDSADPRPETLEAIRQGGEWMAEHLPKLRRADQTTTYNVWGHAYGLRALSRLHRTATDATQKARWARLADQQVELLDRYEDVNGGWGYLDLYDGMMTRKPSGMPTSFTTATVLLAMAEARQKMGTQLDQAIVAHALSGLKKQRTPDFSYVYSFDHWVAPRSPINRPAGSLARSQACNAAFRAFGDPAITDDVLRTWARRFIDREGFLSIGRKRPVPHETHFQISGYFYYYGIYYFTESARFLPPVEQPALARELAQIILYRQEKDGSWWDYPLYDYHQPYGTGYCLMALAWCRDVMASHPPAAPVSPDNGP</sequence>
<dbReference type="Proteomes" id="UP000557717">
    <property type="component" value="Unassembled WGS sequence"/>
</dbReference>
<dbReference type="RefSeq" id="WP_184020316.1">
    <property type="nucleotide sequence ID" value="NZ_JACHFD010000017.1"/>
</dbReference>